<reference evidence="2 3" key="1">
    <citation type="submission" date="2021-06" db="EMBL/GenBank/DDBJ databases">
        <title>50 bacteria genomes isolated from Dapeng, Shenzhen, China.</title>
        <authorList>
            <person name="Zheng W."/>
            <person name="Yu S."/>
            <person name="Huang Y."/>
        </authorList>
    </citation>
    <scope>NUCLEOTIDE SEQUENCE [LARGE SCALE GENOMIC DNA]</scope>
    <source>
        <strain evidence="2 3">DP1N14-2</strain>
    </source>
</reference>
<keyword evidence="3" id="KW-1185">Reference proteome</keyword>
<dbReference type="Gene3D" id="3.40.50.10540">
    <property type="entry name" value="Crotonobetainyl-coa:carnitine coa-transferase, domain 1"/>
    <property type="match status" value="1"/>
</dbReference>
<protein>
    <submittedName>
        <fullName evidence="2">CoA transferase</fullName>
    </submittedName>
</protein>
<dbReference type="InterPro" id="IPR044855">
    <property type="entry name" value="CoA-Trfase_III_dom3_sf"/>
</dbReference>
<dbReference type="RefSeq" id="WP_222509168.1">
    <property type="nucleotide sequence ID" value="NZ_JAHVJA010000008.1"/>
</dbReference>
<dbReference type="InterPro" id="IPR003673">
    <property type="entry name" value="CoA-Trfase_fam_III"/>
</dbReference>
<evidence type="ECO:0000313" key="2">
    <source>
        <dbReference type="EMBL" id="MBY6141080.1"/>
    </source>
</evidence>
<evidence type="ECO:0000313" key="3">
    <source>
        <dbReference type="Proteomes" id="UP000766629"/>
    </source>
</evidence>
<evidence type="ECO:0000256" key="1">
    <source>
        <dbReference type="ARBA" id="ARBA00022679"/>
    </source>
</evidence>
<accession>A0ABS7NIT5</accession>
<dbReference type="SUPFAM" id="SSF89796">
    <property type="entry name" value="CoA-transferase family III (CaiB/BaiF)"/>
    <property type="match status" value="1"/>
</dbReference>
<dbReference type="PANTHER" id="PTHR48207:SF3">
    <property type="entry name" value="SUCCINATE--HYDROXYMETHYLGLUTARATE COA-TRANSFERASE"/>
    <property type="match status" value="1"/>
</dbReference>
<keyword evidence="1 2" id="KW-0808">Transferase</keyword>
<proteinExistence type="predicted"/>
<dbReference type="InterPro" id="IPR050483">
    <property type="entry name" value="CoA-transferase_III_domain"/>
</dbReference>
<dbReference type="GO" id="GO:0016740">
    <property type="term" value="F:transferase activity"/>
    <property type="evidence" value="ECO:0007669"/>
    <property type="project" value="UniProtKB-KW"/>
</dbReference>
<comment type="caution">
    <text evidence="2">The sequence shown here is derived from an EMBL/GenBank/DDBJ whole genome shotgun (WGS) entry which is preliminary data.</text>
</comment>
<name>A0ABS7NIT5_9RHOB</name>
<gene>
    <name evidence="2" type="ORF">KUV26_16695</name>
</gene>
<dbReference type="InterPro" id="IPR023606">
    <property type="entry name" value="CoA-Trfase_III_dom_1_sf"/>
</dbReference>
<organism evidence="2 3">
    <name type="scientific">Leisingera daeponensis</name>
    <dbReference type="NCBI Taxonomy" id="405746"/>
    <lineage>
        <taxon>Bacteria</taxon>
        <taxon>Pseudomonadati</taxon>
        <taxon>Pseudomonadota</taxon>
        <taxon>Alphaproteobacteria</taxon>
        <taxon>Rhodobacterales</taxon>
        <taxon>Roseobacteraceae</taxon>
        <taxon>Leisingera</taxon>
    </lineage>
</organism>
<dbReference type="Proteomes" id="UP000766629">
    <property type="component" value="Unassembled WGS sequence"/>
</dbReference>
<dbReference type="PANTHER" id="PTHR48207">
    <property type="entry name" value="SUCCINATE--HYDROXYMETHYLGLUTARATE COA-TRANSFERASE"/>
    <property type="match status" value="1"/>
</dbReference>
<dbReference type="Gene3D" id="3.30.1540.10">
    <property type="entry name" value="formyl-coa transferase, domain 3"/>
    <property type="match status" value="1"/>
</dbReference>
<sequence>MTQRTCKPYEGLLVVSLEQAVAAPLASCHFAEGGARVIKIERDSGDFAREYDKAVKGEASYFVWANHGKESLCLDIKDADDAALLHRILDRADVFIQNLAPGAIARAGFDAGVLRARNPRLITCDISGYGEEGAYSEMKAYDFLVQCESGLVSVNGAPGHPGRIGVSVCDIGAGMNAVIGIQQALIARAQTDEGSSVKISLFDTAADWMTVPLMHAVYGGKAPEPVGMHHPSIAPYGGFRTADGQMLAISIQNEREWVRLCADVFGEAEMATDPRFCDAAARVANRPTLDAWVTAHFARHGRAELERLLHQATIAYGGVNSVEDFSRHPQLRRTPVTLESGEEVELVAAPVRHSFAPANPRFGAVPRLGEHSEMIRAEFAAEAVPA</sequence>
<dbReference type="EMBL" id="JAHVJA010000008">
    <property type="protein sequence ID" value="MBY6141080.1"/>
    <property type="molecule type" value="Genomic_DNA"/>
</dbReference>
<dbReference type="Pfam" id="PF02515">
    <property type="entry name" value="CoA_transf_3"/>
    <property type="match status" value="1"/>
</dbReference>